<evidence type="ECO:0000256" key="1">
    <source>
        <dbReference type="ARBA" id="ARBA00023172"/>
    </source>
</evidence>
<dbReference type="PANTHER" id="PTHR30349">
    <property type="entry name" value="PHAGE INTEGRASE-RELATED"/>
    <property type="match status" value="1"/>
</dbReference>
<reference evidence="3" key="1">
    <citation type="journal article" date="2019" name="PLoS Negl. Trop. Dis.">
        <title>Revisiting the worldwide diversity of Leptospira species in the environment.</title>
        <authorList>
            <person name="Vincent A.T."/>
            <person name="Schiettekatte O."/>
            <person name="Bourhy P."/>
            <person name="Veyrier F.J."/>
            <person name="Picardeau M."/>
        </authorList>
    </citation>
    <scope>NUCLEOTIDE SEQUENCE [LARGE SCALE GENOMIC DNA]</scope>
    <source>
        <strain evidence="3">SCS5</strain>
    </source>
</reference>
<dbReference type="Proteomes" id="UP000297855">
    <property type="component" value="Unassembled WGS sequence"/>
</dbReference>
<protein>
    <submittedName>
        <fullName evidence="3">Site-specific integrase</fullName>
    </submittedName>
</protein>
<dbReference type="InterPro" id="IPR013762">
    <property type="entry name" value="Integrase-like_cat_sf"/>
</dbReference>
<dbReference type="Pfam" id="PF00589">
    <property type="entry name" value="Phage_integrase"/>
    <property type="match status" value="1"/>
</dbReference>
<name>A0A4R9GNZ6_9LEPT</name>
<comment type="caution">
    <text evidence="3">The sequence shown here is derived from an EMBL/GenBank/DDBJ whole genome shotgun (WGS) entry which is preliminary data.</text>
</comment>
<dbReference type="Gene3D" id="1.10.443.10">
    <property type="entry name" value="Intergrase catalytic core"/>
    <property type="match status" value="1"/>
</dbReference>
<accession>A0A4R9GNZ6</accession>
<keyword evidence="1" id="KW-0233">DNA recombination</keyword>
<dbReference type="InterPro" id="IPR002104">
    <property type="entry name" value="Integrase_catalytic"/>
</dbReference>
<dbReference type="PANTHER" id="PTHR30349:SF64">
    <property type="entry name" value="PROPHAGE INTEGRASE INTD-RELATED"/>
    <property type="match status" value="1"/>
</dbReference>
<proteinExistence type="predicted"/>
<dbReference type="GO" id="GO:0015074">
    <property type="term" value="P:DNA integration"/>
    <property type="evidence" value="ECO:0007669"/>
    <property type="project" value="InterPro"/>
</dbReference>
<feature type="domain" description="Tyr recombinase" evidence="2">
    <location>
        <begin position="1"/>
        <end position="174"/>
    </location>
</feature>
<organism evidence="3 4">
    <name type="scientific">Leptospira fluminis</name>
    <dbReference type="NCBI Taxonomy" id="2484979"/>
    <lineage>
        <taxon>Bacteria</taxon>
        <taxon>Pseudomonadati</taxon>
        <taxon>Spirochaetota</taxon>
        <taxon>Spirochaetia</taxon>
        <taxon>Leptospirales</taxon>
        <taxon>Leptospiraceae</taxon>
        <taxon>Leptospira</taxon>
    </lineage>
</organism>
<dbReference type="InterPro" id="IPR011010">
    <property type="entry name" value="DNA_brk_join_enz"/>
</dbReference>
<keyword evidence="4" id="KW-1185">Reference proteome</keyword>
<gene>
    <name evidence="3" type="ORF">EHO61_10775</name>
</gene>
<evidence type="ECO:0000259" key="2">
    <source>
        <dbReference type="PROSITE" id="PS51898"/>
    </source>
</evidence>
<dbReference type="AlphaFoldDB" id="A0A4R9GNZ6"/>
<dbReference type="SUPFAM" id="SSF56349">
    <property type="entry name" value="DNA breaking-rejoining enzymes"/>
    <property type="match status" value="1"/>
</dbReference>
<evidence type="ECO:0000313" key="4">
    <source>
        <dbReference type="Proteomes" id="UP000297855"/>
    </source>
</evidence>
<dbReference type="PROSITE" id="PS51898">
    <property type="entry name" value="TYR_RECOMBINASE"/>
    <property type="match status" value="1"/>
</dbReference>
<sequence>MRKTYLTKQEMGRIIKVAKGNERHFLWIQMIYSFGLHISELVFLRVRDVDWEKNLVHIGSSKKSATRDLSLTCSLSLRRLLWFACERKPGDEFLFSGRNGNVHPRTIQKMFSKLEKETGLSVSITILRRSLATHLREVGWGRKKIQHQLGLSSARSVEALLSGVPLPSQGDSFPLDEILSLAA</sequence>
<dbReference type="EMBL" id="RQEV01000011">
    <property type="protein sequence ID" value="TGK18156.1"/>
    <property type="molecule type" value="Genomic_DNA"/>
</dbReference>
<evidence type="ECO:0000313" key="3">
    <source>
        <dbReference type="EMBL" id="TGK18156.1"/>
    </source>
</evidence>
<dbReference type="GO" id="GO:0006310">
    <property type="term" value="P:DNA recombination"/>
    <property type="evidence" value="ECO:0007669"/>
    <property type="project" value="UniProtKB-KW"/>
</dbReference>
<dbReference type="InterPro" id="IPR050090">
    <property type="entry name" value="Tyrosine_recombinase_XerCD"/>
</dbReference>
<dbReference type="OrthoDB" id="336836at2"/>
<dbReference type="GO" id="GO:0003677">
    <property type="term" value="F:DNA binding"/>
    <property type="evidence" value="ECO:0007669"/>
    <property type="project" value="InterPro"/>
</dbReference>